<accession>A0A511JPC2</accession>
<dbReference type="OrthoDB" id="9801841at2"/>
<proteinExistence type="predicted"/>
<sequence length="588" mass="63982">MALEVNTHVSRLRRFQPFQPDSAELIYEQTNPNEPSFRVSTLSYLEQLIEMPATRLIVLTGDAGHGKTSLCARLLEELGRSPVQAADAVRSLGDASAPAAHTKSGRPLSLMVDLSGLETDPASALLVSLLDSPQDGVAIVCANEGHLRSSVAADESGRARVITQTLEAGIEKGTVADQNSSVYVINLNYQSVAPDASAGLVDWAVNAWGADRRRWRACQQCDARPVCPIYANHGALAEEGRGTERQTAFRHVFSTAERTGAVVTTRQALALTAHSISGGLVCEDVHKRYRRDDSDRSWQFPYLYHQALFGDLLTSQKRRQVPAFRAIRRLDPGKTALRWVDDTLDPETANVPFLPPEPSGDEGSPKSRTAAQRESELLRSAIVFLRRLDYFEGTSRNRLSRLGLESGDEFLAVNEGTQAGLVKVRDALLRGLEAVQGVHRPADSPDFLVLDPAFFSHRSRAAVIAKRIQGRSVEIVSQNQQWTAAGTVQPQLPRAVEWSSRSVYVRLPGAGGAVIPVQLDLMRFELLIRWAAGLSSRGQHEAEIRSLTSALAALAPTAADEDDIGVLVGGERRTLTIDVGDRIRSGGA</sequence>
<dbReference type="RefSeq" id="WP_146847504.1">
    <property type="nucleotide sequence ID" value="NZ_BJWH01000023.1"/>
</dbReference>
<organism evidence="2 3">
    <name type="scientific">Cellulomonas terrae</name>
    <dbReference type="NCBI Taxonomy" id="311234"/>
    <lineage>
        <taxon>Bacteria</taxon>
        <taxon>Bacillati</taxon>
        <taxon>Actinomycetota</taxon>
        <taxon>Actinomycetes</taxon>
        <taxon>Micrococcales</taxon>
        <taxon>Cellulomonadaceae</taxon>
        <taxon>Cellulomonas</taxon>
    </lineage>
</organism>
<evidence type="ECO:0000313" key="3">
    <source>
        <dbReference type="Proteomes" id="UP000321049"/>
    </source>
</evidence>
<gene>
    <name evidence="2" type="ORF">CTE05_34240</name>
</gene>
<feature type="region of interest" description="Disordered" evidence="1">
    <location>
        <begin position="348"/>
        <end position="371"/>
    </location>
</feature>
<dbReference type="EMBL" id="BJWH01000023">
    <property type="protein sequence ID" value="GEL99877.1"/>
    <property type="molecule type" value="Genomic_DNA"/>
</dbReference>
<name>A0A511JPC2_9CELL</name>
<dbReference type="AlphaFoldDB" id="A0A511JPC2"/>
<keyword evidence="3" id="KW-1185">Reference proteome</keyword>
<dbReference type="Proteomes" id="UP000321049">
    <property type="component" value="Unassembled WGS sequence"/>
</dbReference>
<evidence type="ECO:0000313" key="2">
    <source>
        <dbReference type="EMBL" id="GEL99877.1"/>
    </source>
</evidence>
<comment type="caution">
    <text evidence="2">The sequence shown here is derived from an EMBL/GenBank/DDBJ whole genome shotgun (WGS) entry which is preliminary data.</text>
</comment>
<protein>
    <submittedName>
        <fullName evidence="2">Uncharacterized protein</fullName>
    </submittedName>
</protein>
<reference evidence="2 3" key="1">
    <citation type="submission" date="2019-07" db="EMBL/GenBank/DDBJ databases">
        <title>Whole genome shotgun sequence of Cellulomonas terrae NBRC 100819.</title>
        <authorList>
            <person name="Hosoyama A."/>
            <person name="Uohara A."/>
            <person name="Ohji S."/>
            <person name="Ichikawa N."/>
        </authorList>
    </citation>
    <scope>NUCLEOTIDE SEQUENCE [LARGE SCALE GENOMIC DNA]</scope>
    <source>
        <strain evidence="2 3">NBRC 100819</strain>
    </source>
</reference>
<evidence type="ECO:0000256" key="1">
    <source>
        <dbReference type="SAM" id="MobiDB-lite"/>
    </source>
</evidence>